<dbReference type="RefSeq" id="WP_017106255.1">
    <property type="nucleotide sequence ID" value="NZ_MAKA01000064.1"/>
</dbReference>
<dbReference type="EMBL" id="MCSI01000118">
    <property type="protein sequence ID" value="PME64519.1"/>
    <property type="molecule type" value="Genomic_DNA"/>
</dbReference>
<name>A0A1B9QGR4_9VIBR</name>
<dbReference type="Proteomes" id="UP000235778">
    <property type="component" value="Unassembled WGS sequence"/>
</dbReference>
<evidence type="ECO:0000313" key="2">
    <source>
        <dbReference type="EMBL" id="PME64519.1"/>
    </source>
</evidence>
<feature type="region of interest" description="Disordered" evidence="1">
    <location>
        <begin position="1"/>
        <end position="25"/>
    </location>
</feature>
<reference evidence="3" key="1">
    <citation type="submission" date="2016-07" db="EMBL/GenBank/DDBJ databases">
        <title>Nontailed viruses are major unrecognized killers of bacteria in the ocean.</title>
        <authorList>
            <person name="Kauffman K."/>
            <person name="Hussain F."/>
            <person name="Yang J."/>
            <person name="Arevalo P."/>
            <person name="Brown J."/>
            <person name="Cutler M."/>
            <person name="Kelly L."/>
            <person name="Polz M.F."/>
        </authorList>
    </citation>
    <scope>NUCLEOTIDE SEQUENCE [LARGE SCALE GENOMIC DNA]</scope>
    <source>
        <strain evidence="3">10N.286.55.C1</strain>
    </source>
</reference>
<organism evidence="2 3">
    <name type="scientific">Vibrio lentus</name>
    <dbReference type="NCBI Taxonomy" id="136468"/>
    <lineage>
        <taxon>Bacteria</taxon>
        <taxon>Pseudomonadati</taxon>
        <taxon>Pseudomonadota</taxon>
        <taxon>Gammaproteobacteria</taxon>
        <taxon>Vibrionales</taxon>
        <taxon>Vibrionaceae</taxon>
        <taxon>Vibrio</taxon>
    </lineage>
</organism>
<feature type="compositionally biased region" description="Low complexity" evidence="1">
    <location>
        <begin position="12"/>
        <end position="23"/>
    </location>
</feature>
<sequence>MSNGIQPIPNHSSINWIENSSENESAKKGDFLGRTVVLINPNEREQNCTNSKLELSEMLSIFANTELSNSILSFEKKFSSTQELLNRKVQVISTNRSMS</sequence>
<evidence type="ECO:0000313" key="3">
    <source>
        <dbReference type="Proteomes" id="UP000235778"/>
    </source>
</evidence>
<evidence type="ECO:0000256" key="1">
    <source>
        <dbReference type="SAM" id="MobiDB-lite"/>
    </source>
</evidence>
<comment type="caution">
    <text evidence="2">The sequence shown here is derived from an EMBL/GenBank/DDBJ whole genome shotgun (WGS) entry which is preliminary data.</text>
</comment>
<proteinExistence type="predicted"/>
<dbReference type="NCBIfam" id="NF033907">
    <property type="entry name" value="ExsE2_fam"/>
    <property type="match status" value="1"/>
</dbReference>
<feature type="compositionally biased region" description="Polar residues" evidence="1">
    <location>
        <begin position="1"/>
        <end position="11"/>
    </location>
</feature>
<accession>A0A1B9QGR4</accession>
<gene>
    <name evidence="2" type="ORF">BCV30_07980</name>
</gene>
<protein>
    <submittedName>
        <fullName evidence="2">Uncharacterized protein</fullName>
    </submittedName>
</protein>
<dbReference type="AlphaFoldDB" id="A0A1B9QGR4"/>